<name>A0A183K992_9TREM</name>
<sequence>MQTNRIWQLSADEVGNINNVDFNLISNYSIEELTIQNRRLNESNERLENRLQLIIQTINELDNLYNSIKNDGFIKRYTTLKDAVKRIVTNNDLYDNP</sequence>
<reference evidence="4" key="1">
    <citation type="submission" date="2016-06" db="UniProtKB">
        <authorList>
            <consortium name="WormBaseParasite"/>
        </authorList>
    </citation>
    <scope>IDENTIFICATION</scope>
</reference>
<dbReference type="AlphaFoldDB" id="A0A183K992"/>
<dbReference type="Proteomes" id="UP000279833">
    <property type="component" value="Unassembled WGS sequence"/>
</dbReference>
<reference evidence="2 3" key="2">
    <citation type="submission" date="2018-11" db="EMBL/GenBank/DDBJ databases">
        <authorList>
            <consortium name="Pathogen Informatics"/>
        </authorList>
    </citation>
    <scope>NUCLEOTIDE SEQUENCE [LARGE SCALE GENOMIC DNA]</scope>
    <source>
        <strain evidence="2">Dakar</strain>
        <strain evidence="3">Dakar, Senegal</strain>
    </source>
</reference>
<protein>
    <submittedName>
        <fullName evidence="2 4">Uncharacterized protein</fullName>
    </submittedName>
</protein>
<evidence type="ECO:0000313" key="4">
    <source>
        <dbReference type="WBParaSite" id="SCUD_0001157501-mRNA-1"/>
    </source>
</evidence>
<proteinExistence type="predicted"/>
<gene>
    <name evidence="2" type="ORF">SCUD_LOCUS11575</name>
</gene>
<dbReference type="EMBL" id="UZAK01034506">
    <property type="protein sequence ID" value="VDP45186.1"/>
    <property type="molecule type" value="Genomic_DNA"/>
</dbReference>
<evidence type="ECO:0000256" key="1">
    <source>
        <dbReference type="SAM" id="Coils"/>
    </source>
</evidence>
<dbReference type="WBParaSite" id="SCUD_0001157501-mRNA-1">
    <property type="protein sequence ID" value="SCUD_0001157501-mRNA-1"/>
    <property type="gene ID" value="SCUD_0001157501"/>
</dbReference>
<accession>A0A183K992</accession>
<evidence type="ECO:0000313" key="3">
    <source>
        <dbReference type="Proteomes" id="UP000279833"/>
    </source>
</evidence>
<keyword evidence="3" id="KW-1185">Reference proteome</keyword>
<evidence type="ECO:0000313" key="2">
    <source>
        <dbReference type="EMBL" id="VDP45186.1"/>
    </source>
</evidence>
<keyword evidence="1" id="KW-0175">Coiled coil</keyword>
<feature type="coiled-coil region" evidence="1">
    <location>
        <begin position="30"/>
        <end position="64"/>
    </location>
</feature>
<organism evidence="4">
    <name type="scientific">Schistosoma curassoni</name>
    <dbReference type="NCBI Taxonomy" id="6186"/>
    <lineage>
        <taxon>Eukaryota</taxon>
        <taxon>Metazoa</taxon>
        <taxon>Spiralia</taxon>
        <taxon>Lophotrochozoa</taxon>
        <taxon>Platyhelminthes</taxon>
        <taxon>Trematoda</taxon>
        <taxon>Digenea</taxon>
        <taxon>Strigeidida</taxon>
        <taxon>Schistosomatoidea</taxon>
        <taxon>Schistosomatidae</taxon>
        <taxon>Schistosoma</taxon>
    </lineage>
</organism>